<accession>A0AAI9ECX0</accession>
<dbReference type="GO" id="GO:0016491">
    <property type="term" value="F:oxidoreductase activity"/>
    <property type="evidence" value="ECO:0007669"/>
    <property type="project" value="UniProtKB-KW"/>
</dbReference>
<reference evidence="3" key="1">
    <citation type="submission" date="2023-11" db="EMBL/GenBank/DDBJ databases">
        <authorList>
            <person name="Alioto T."/>
            <person name="Alioto T."/>
            <person name="Gomez Garrido J."/>
        </authorList>
    </citation>
    <scope>NUCLEOTIDE SEQUENCE</scope>
</reference>
<keyword evidence="4" id="KW-1185">Reference proteome</keyword>
<dbReference type="AlphaFoldDB" id="A0AAI9ECX0"/>
<proteinExistence type="inferred from homology"/>
<comment type="similarity">
    <text evidence="2">Belongs to the asaB hydroxylase/desaturase family.</text>
</comment>
<comment type="caution">
    <text evidence="3">The sequence shown here is derived from an EMBL/GenBank/DDBJ whole genome shotgun (WGS) entry which is preliminary data.</text>
</comment>
<evidence type="ECO:0000256" key="1">
    <source>
        <dbReference type="ARBA" id="ARBA00023002"/>
    </source>
</evidence>
<dbReference type="EMBL" id="CAVMBE010000049">
    <property type="protein sequence ID" value="CAK4031465.1"/>
    <property type="molecule type" value="Genomic_DNA"/>
</dbReference>
<dbReference type="PANTHER" id="PTHR34598">
    <property type="entry name" value="BLL6449 PROTEIN"/>
    <property type="match status" value="1"/>
</dbReference>
<keyword evidence="1" id="KW-0560">Oxidoreductase</keyword>
<evidence type="ECO:0000313" key="3">
    <source>
        <dbReference type="EMBL" id="CAK4031465.1"/>
    </source>
</evidence>
<dbReference type="InterPro" id="IPR044053">
    <property type="entry name" value="AsaB-like"/>
</dbReference>
<organism evidence="3 4">
    <name type="scientific">Lecanosticta acicola</name>
    <dbReference type="NCBI Taxonomy" id="111012"/>
    <lineage>
        <taxon>Eukaryota</taxon>
        <taxon>Fungi</taxon>
        <taxon>Dikarya</taxon>
        <taxon>Ascomycota</taxon>
        <taxon>Pezizomycotina</taxon>
        <taxon>Dothideomycetes</taxon>
        <taxon>Dothideomycetidae</taxon>
        <taxon>Mycosphaerellales</taxon>
        <taxon>Mycosphaerellaceae</taxon>
        <taxon>Lecanosticta</taxon>
    </lineage>
</organism>
<dbReference type="NCBIfam" id="NF041278">
    <property type="entry name" value="CmcJ_NvfI_EfuI"/>
    <property type="match status" value="1"/>
</dbReference>
<dbReference type="Proteomes" id="UP001296104">
    <property type="component" value="Unassembled WGS sequence"/>
</dbReference>
<dbReference type="PANTHER" id="PTHR34598:SF3">
    <property type="entry name" value="OXIDOREDUCTASE AN1597"/>
    <property type="match status" value="1"/>
</dbReference>
<sequence length="299" mass="34015">MAVTIDNSAPVASEIRAKLNYHLDGGPEVYQLGTGSDMSRNEYDVADVRIKNLRGHESEFTLDEHGFQLLQDIGRIESSEPSYLREKFYATIVPKILAASGASEVVVASHVIRPNRVVRPQEQDTMPIKYAQRIHVDYSYDGARVNFLAKCPQFAERFENSRWAVINWWQPFQNSATRMPLALCDARSVADEDYREIMTSRVIQKSFPGSAHMAELPDFASWKVVKPQNPDAHKWYFAPDMQPDEALLIKIFDTSEDGVVRRTPHSAFESPLDHGPERTSIEFRCVAFWDDEPVNGSKH</sequence>
<protein>
    <submittedName>
        <fullName evidence="3">Uncharacterized protein</fullName>
    </submittedName>
</protein>
<evidence type="ECO:0000313" key="4">
    <source>
        <dbReference type="Proteomes" id="UP001296104"/>
    </source>
</evidence>
<gene>
    <name evidence="3" type="ORF">LECACI_7A006623</name>
</gene>
<evidence type="ECO:0000256" key="2">
    <source>
        <dbReference type="ARBA" id="ARBA00023604"/>
    </source>
</evidence>
<name>A0AAI9ECX0_9PEZI</name>